<dbReference type="EMBL" id="JBHUCJ010000025">
    <property type="protein sequence ID" value="MFD3224290.1"/>
    <property type="molecule type" value="Genomic_DNA"/>
</dbReference>
<dbReference type="GeneID" id="95418282"/>
<reference evidence="1 3" key="2">
    <citation type="journal article" date="2012" name="J. Bacteriol.">
        <title>Complete Genome Sequence of Rahnella sp. Strain Y9602, a Gammaproteobacterium Isolate from Metal- and Radionuclide-Contaminated Soil.</title>
        <authorList>
            <person name="Martinez R.J."/>
            <person name="Bruce D."/>
            <person name="Detter C."/>
            <person name="Goodwin L.A."/>
            <person name="Han J."/>
            <person name="Han C.S."/>
            <person name="Held B."/>
            <person name="Land M.L."/>
            <person name="Mikhailova N."/>
            <person name="Nolan M."/>
            <person name="Pennacchio L."/>
            <person name="Pitluck S."/>
            <person name="Tapia R."/>
            <person name="Woyke T."/>
            <person name="Sobecky P.A."/>
        </authorList>
    </citation>
    <scope>NUCLEOTIDE SEQUENCE [LARGE SCALE GENOMIC DNA]</scope>
    <source>
        <strain evidence="1 3">Y9602</strain>
    </source>
</reference>
<evidence type="ECO:0000313" key="2">
    <source>
        <dbReference type="EMBL" id="MFD3224290.1"/>
    </source>
</evidence>
<dbReference type="Proteomes" id="UP000007257">
    <property type="component" value="Chromosome"/>
</dbReference>
<evidence type="ECO:0000313" key="3">
    <source>
        <dbReference type="Proteomes" id="UP000007257"/>
    </source>
</evidence>
<dbReference type="HOGENOM" id="CLU_1155638_0_0_6"/>
<dbReference type="KEGG" id="rah:Rahaq_1018"/>
<accession>A0A0H3F623</accession>
<dbReference type="eggNOG" id="ENOG5031R83">
    <property type="taxonomic scope" value="Bacteria"/>
</dbReference>
<organism evidence="1 3">
    <name type="scientific">Rahnella sp. (strain Y9602)</name>
    <dbReference type="NCBI Taxonomy" id="2703885"/>
    <lineage>
        <taxon>Bacteria</taxon>
        <taxon>Pseudomonadati</taxon>
        <taxon>Pseudomonadota</taxon>
        <taxon>Gammaproteobacteria</taxon>
        <taxon>Enterobacterales</taxon>
        <taxon>Yersiniaceae</taxon>
        <taxon>Rahnella</taxon>
    </lineage>
</organism>
<evidence type="ECO:0000313" key="4">
    <source>
        <dbReference type="Proteomes" id="UP001598201"/>
    </source>
</evidence>
<keyword evidence="4" id="KW-1185">Reference proteome</keyword>
<reference evidence="2 4" key="3">
    <citation type="submission" date="2024-09" db="EMBL/GenBank/DDBJ databases">
        <title>Genomes of Rahnella.</title>
        <authorList>
            <person name="Mnguni F.C."/>
            <person name="Shin G.Y."/>
            <person name="Coutinho T."/>
        </authorList>
    </citation>
    <scope>NUCLEOTIDE SEQUENCE [LARGE SCALE GENOMIC DNA]</scope>
    <source>
        <strain evidence="2 4">20WA0057</strain>
    </source>
</reference>
<protein>
    <submittedName>
        <fullName evidence="1">Uncharacterized protein</fullName>
    </submittedName>
</protein>
<dbReference type="Proteomes" id="UP001598201">
    <property type="component" value="Unassembled WGS sequence"/>
</dbReference>
<dbReference type="EMBL" id="CP002505">
    <property type="protein sequence ID" value="ADW72641.1"/>
    <property type="molecule type" value="Genomic_DNA"/>
</dbReference>
<gene>
    <name evidence="1" type="ordered locus">Rahaq_1018</name>
    <name evidence="2" type="ORF">ACFPK4_12160</name>
</gene>
<name>A0A0H3F623_RAHSY</name>
<dbReference type="RefSeq" id="WP_013574346.1">
    <property type="nucleotide sequence ID" value="NC_015061.1"/>
</dbReference>
<proteinExistence type="predicted"/>
<dbReference type="AlphaFoldDB" id="A0A0H3F623"/>
<sequence length="255" mass="29002">MPFFKKKTPTLSPHAMYLAEREKRGDRIKARNLQKAAILQSWAVLPERHVLVHTFELQESPFCRQDAASLFNSWDVFSTSLVDLNDIKKFTTESFRYTGMYHNIALVLDVPRQNILGTFPRDVWFMNHAGREGCNPQGRVLQPYGLVECIQSGRGVGDFRCEGGYQQLLTPAALMTQDKVIRNQFTHNEILIIGRQGLNLYDGLPATQSIRVTRVLGADKRQSPDYSKVPAGHMKTTEEIGKHVARLNNVPFEML</sequence>
<dbReference type="OrthoDB" id="6627990at2"/>
<reference evidence="3" key="1">
    <citation type="submission" date="2011-01" db="EMBL/GenBank/DDBJ databases">
        <title>Complete sequence of chromosome of Rahnella sp. Y9602.</title>
        <authorList>
            <consortium name="US DOE Joint Genome Institute"/>
            <person name="Lucas S."/>
            <person name="Copeland A."/>
            <person name="Lapidus A."/>
            <person name="Cheng J.-F."/>
            <person name="Goodwin L."/>
            <person name="Pitluck S."/>
            <person name="Lu M."/>
            <person name="Detter J.C."/>
            <person name="Han C."/>
            <person name="Tapia R."/>
            <person name="Land M."/>
            <person name="Hauser L."/>
            <person name="Kyrpides N."/>
            <person name="Ivanova N."/>
            <person name="Ovchinnikova G."/>
            <person name="Pagani I."/>
            <person name="Sobecky P.A."/>
            <person name="Martinez R.J."/>
            <person name="Woyke T."/>
        </authorList>
    </citation>
    <scope>NUCLEOTIDE SEQUENCE [LARGE SCALE GENOMIC DNA]</scope>
    <source>
        <strain evidence="3">Y9602</strain>
    </source>
</reference>
<evidence type="ECO:0000313" key="1">
    <source>
        <dbReference type="EMBL" id="ADW72641.1"/>
    </source>
</evidence>